<dbReference type="GO" id="GO:0003723">
    <property type="term" value="F:RNA binding"/>
    <property type="evidence" value="ECO:0007669"/>
    <property type="project" value="TreeGrafter"/>
</dbReference>
<dbReference type="Proteomes" id="UP001054857">
    <property type="component" value="Unassembled WGS sequence"/>
</dbReference>
<feature type="compositionally biased region" description="Low complexity" evidence="3">
    <location>
        <begin position="910"/>
        <end position="925"/>
    </location>
</feature>
<evidence type="ECO:0000256" key="1">
    <source>
        <dbReference type="ARBA" id="ARBA00004201"/>
    </source>
</evidence>
<feature type="compositionally biased region" description="Low complexity" evidence="3">
    <location>
        <begin position="193"/>
        <end position="217"/>
    </location>
</feature>
<dbReference type="PANTHER" id="PTHR21551:SF0">
    <property type="entry name" value="PROTEIN ASSOCIATED WITH TOPO II RELATED-1, ISOFORM A"/>
    <property type="match status" value="1"/>
</dbReference>
<feature type="region of interest" description="Disordered" evidence="3">
    <location>
        <begin position="325"/>
        <end position="353"/>
    </location>
</feature>
<reference evidence="4 5" key="1">
    <citation type="journal article" date="2021" name="Sci. Rep.">
        <title>Genome sequencing of the multicellular alga Astrephomene provides insights into convergent evolution of germ-soma differentiation.</title>
        <authorList>
            <person name="Yamashita S."/>
            <person name="Yamamoto K."/>
            <person name="Matsuzaki R."/>
            <person name="Suzuki S."/>
            <person name="Yamaguchi H."/>
            <person name="Hirooka S."/>
            <person name="Minakuchi Y."/>
            <person name="Miyagishima S."/>
            <person name="Kawachi M."/>
            <person name="Toyoda A."/>
            <person name="Nozaki H."/>
        </authorList>
    </citation>
    <scope>NUCLEOTIDE SEQUENCE [LARGE SCALE GENOMIC DNA]</scope>
    <source>
        <strain evidence="4 5">NIES-4017</strain>
    </source>
</reference>
<dbReference type="AlphaFoldDB" id="A0AAD3DKV8"/>
<evidence type="ECO:0000256" key="2">
    <source>
        <dbReference type="ARBA" id="ARBA00022490"/>
    </source>
</evidence>
<feature type="compositionally biased region" description="Low complexity" evidence="3">
    <location>
        <begin position="555"/>
        <end position="566"/>
    </location>
</feature>
<feature type="compositionally biased region" description="Pro residues" evidence="3">
    <location>
        <begin position="441"/>
        <end position="454"/>
    </location>
</feature>
<comment type="caution">
    <text evidence="4">The sequence shown here is derived from an EMBL/GenBank/DDBJ whole genome shotgun (WGS) entry which is preliminary data.</text>
</comment>
<accession>A0AAD3DKV8</accession>
<feature type="compositionally biased region" description="Low complexity" evidence="3">
    <location>
        <begin position="531"/>
        <end position="545"/>
    </location>
</feature>
<gene>
    <name evidence="4" type="ORF">Agub_g3218</name>
</gene>
<evidence type="ECO:0000256" key="3">
    <source>
        <dbReference type="SAM" id="MobiDB-lite"/>
    </source>
</evidence>
<proteinExistence type="predicted"/>
<dbReference type="GO" id="GO:0000290">
    <property type="term" value="P:deadenylation-dependent decapping of nuclear-transcribed mRNA"/>
    <property type="evidence" value="ECO:0007669"/>
    <property type="project" value="InterPro"/>
</dbReference>
<sequence>MTSRTNGALFGLPDRFVAVEIETEATPAFDAAQYSFFGDLSAADTGLEGALEDGLEGPPAEEGISSQDYGLHGAEEDAVALGEEEDLSVASIFRSQLRLGAEKTKSVRVDQDEDAALDALLTDPLSVARKQLQDDYYDQNNLPAELYSPSGPDTRQAAGSQSLFGPSSDATYGSFDGYNPATQAAEQHGNGDSAVSASQSQQQQLAGEGPAAGPPAGTSLLHMLKKPQPPPQPAKAMTLEELEARMLSSAAAAHSPEPTPPAGGLQAGGPPPMPPPQHLQGMYHHMPLLPGQPVPPGDNAMRLMPPPPPGMGPPPGYHPSMNALSAPPGMHPHGSMPPPRHVPPPQHPHMQHHGLPGVHGPMPPPHMMMGPPPPGSPGAAGMYPPPPPGGHMLPGVMMHPAAHNGMPQHPHHQGMPPGPPPGAMMPPPYGPGGFMPRPMQYGPPPSGMAGPPPSMHDGYQMRPMSGPPGAPGPMMGQIPARPTGPYGPAPGPANSAAPGPQRPPATTAATLPPPPNTSTGSAGQRPAPVLGPGAAGQQRPAPQARSGGDLGQQFARGSSGPASGSAAAGGGAPAALAAAAGAAGRAGGATSGPGGRLGGKWMRPEDVEYVVRSMLYSVANGVPYVEDYYFQAFVHKYVSRPSRQQLSPGAFPMAAPFVPEALRDLSEEQMHMMRLDPSARVKFVEGIQGLGKIVLSNIRTPKVLMDLSDQGTSGGAAKQRAAGEEGATGASKSGADESGRAARPLEQEPLLAARIMIEDCMNLLLDMDDIDRLATHMAAMAQAHQRAAAVAAAMPVPGGAAAAAAGAAAAANAAGGAPVAPYGPSSAAPPPPSQLRQRRELLLVGINGAFRLPGAPKGSAAAGSTAGMEHVALGDGVLLRILALSKGRSVVARALMAIAPPASLATKTTAQAAQQQQRPASQGAAGKSHADGSAAPSSQDVQQGSDAAAGLLGADTPSPYVLLWATLRNAWSLFGSSLQGVDAATERPMLEATARLAAAMRDALLRLPTARDVVDAAAAFNAGCLQHAEALIQGGNAAAASSMEATLLPLAQTRALEAPAAGTLTPAHSAWLGEALAALVTRASQLGLSAAPAGGEDVDALLGNDRGAKPGKEPAATEKEAAEQLREAVDAEWGREFGELHERLSRHLATLGSIHSMAQASGNAEALAVVRALSCRQLVNAMLPHVAPEQLLQLRGAMQAFTA</sequence>
<keyword evidence="2" id="KW-0963">Cytoplasm</keyword>
<dbReference type="GO" id="GO:0033962">
    <property type="term" value="P:P-body assembly"/>
    <property type="evidence" value="ECO:0007669"/>
    <property type="project" value="TreeGrafter"/>
</dbReference>
<dbReference type="PANTHER" id="PTHR21551">
    <property type="entry name" value="TOPOISOMERASE II-ASSOCIATED PROTEIN PAT1"/>
    <property type="match status" value="1"/>
</dbReference>
<feature type="region of interest" description="Disordered" evidence="3">
    <location>
        <begin position="709"/>
        <end position="745"/>
    </location>
</feature>
<feature type="region of interest" description="Disordered" evidence="3">
    <location>
        <begin position="908"/>
        <end position="944"/>
    </location>
</feature>
<feature type="compositionally biased region" description="Polar residues" evidence="3">
    <location>
        <begin position="151"/>
        <end position="171"/>
    </location>
</feature>
<feature type="compositionally biased region" description="Low complexity" evidence="3">
    <location>
        <begin position="492"/>
        <end position="510"/>
    </location>
</feature>
<feature type="region of interest" description="Disordered" evidence="3">
    <location>
        <begin position="247"/>
        <end position="285"/>
    </location>
</feature>
<dbReference type="GO" id="GO:0000932">
    <property type="term" value="C:P-body"/>
    <property type="evidence" value="ECO:0007669"/>
    <property type="project" value="UniProtKB-SubCell"/>
</dbReference>
<feature type="compositionally biased region" description="Low complexity" evidence="3">
    <location>
        <begin position="472"/>
        <end position="484"/>
    </location>
</feature>
<dbReference type="InterPro" id="IPR039900">
    <property type="entry name" value="Pat1-like"/>
</dbReference>
<evidence type="ECO:0000313" key="4">
    <source>
        <dbReference type="EMBL" id="GFR42312.1"/>
    </source>
</evidence>
<feature type="compositionally biased region" description="Basic and acidic residues" evidence="3">
    <location>
        <begin position="734"/>
        <end position="745"/>
    </location>
</feature>
<protein>
    <submittedName>
        <fullName evidence="4">Uncharacterized protein</fullName>
    </submittedName>
</protein>
<feature type="region of interest" description="Disordered" evidence="3">
    <location>
        <begin position="141"/>
        <end position="234"/>
    </location>
</feature>
<feature type="region of interest" description="Disordered" evidence="3">
    <location>
        <begin position="401"/>
        <end position="570"/>
    </location>
</feature>
<feature type="compositionally biased region" description="Pro residues" evidence="3">
    <location>
        <begin position="416"/>
        <end position="430"/>
    </location>
</feature>
<evidence type="ECO:0000313" key="5">
    <source>
        <dbReference type="Proteomes" id="UP001054857"/>
    </source>
</evidence>
<feature type="compositionally biased region" description="Pro residues" evidence="3">
    <location>
        <begin position="335"/>
        <end position="347"/>
    </location>
</feature>
<dbReference type="EMBL" id="BMAR01000003">
    <property type="protein sequence ID" value="GFR42312.1"/>
    <property type="molecule type" value="Genomic_DNA"/>
</dbReference>
<feature type="compositionally biased region" description="Polar residues" evidence="3">
    <location>
        <begin position="935"/>
        <end position="944"/>
    </location>
</feature>
<organism evidence="4 5">
    <name type="scientific">Astrephomene gubernaculifera</name>
    <dbReference type="NCBI Taxonomy" id="47775"/>
    <lineage>
        <taxon>Eukaryota</taxon>
        <taxon>Viridiplantae</taxon>
        <taxon>Chlorophyta</taxon>
        <taxon>core chlorophytes</taxon>
        <taxon>Chlorophyceae</taxon>
        <taxon>CS clade</taxon>
        <taxon>Chlamydomonadales</taxon>
        <taxon>Astrephomenaceae</taxon>
        <taxon>Astrephomene</taxon>
    </lineage>
</organism>
<name>A0AAD3DKV8_9CHLO</name>
<keyword evidence="5" id="KW-1185">Reference proteome</keyword>
<comment type="subcellular location">
    <subcellularLocation>
        <location evidence="1">Cytoplasm</location>
        <location evidence="1">P-body</location>
    </subcellularLocation>
</comment>